<dbReference type="EMBL" id="JANUGU010000001">
    <property type="protein sequence ID" value="MCS0657298.1"/>
    <property type="molecule type" value="Genomic_DNA"/>
</dbReference>
<sequence>MDHPPPLPAPGPLLLRALFKRARATTTVDGPASTTYLASPTNQKSLASYRQLIGFDADALPLTFHYLLAQRAQLASMLGAGFPFRIPGMIHVANELIAHDALDPARPMLLHTSASIAPPQANGAIHVLFRTTGQQDGRDIFSCASDYLAVRGRRGARSAPPPVSHTAPIASWKLDSAAGRRYAAVSGDWNPIHLSHWTAKLMGMRTPIIHGMHTVGACCAALEHAAGRRVAAISSRFTAPIALPGQVTLSADLEAGEYTASSGGRDAVIGSFRLA</sequence>
<proteinExistence type="predicted"/>
<dbReference type="InterPro" id="IPR002539">
    <property type="entry name" value="MaoC-like_dom"/>
</dbReference>
<protein>
    <submittedName>
        <fullName evidence="2">MaoC/PaaZ C-terminal domain-containing protein</fullName>
    </submittedName>
</protein>
<dbReference type="PANTHER" id="PTHR43841:SF3">
    <property type="entry name" value="(3R)-HYDROXYACYL-ACP DEHYDRATASE SUBUNIT HADB"/>
    <property type="match status" value="1"/>
</dbReference>
<evidence type="ECO:0000259" key="1">
    <source>
        <dbReference type="Pfam" id="PF01575"/>
    </source>
</evidence>
<name>A0ABT2CTJ7_9BURK</name>
<dbReference type="InterPro" id="IPR029069">
    <property type="entry name" value="HotDog_dom_sf"/>
</dbReference>
<gene>
    <name evidence="2" type="ORF">NX778_04375</name>
</gene>
<dbReference type="Pfam" id="PF01575">
    <property type="entry name" value="MaoC_dehydratas"/>
    <property type="match status" value="1"/>
</dbReference>
<comment type="caution">
    <text evidence="2">The sequence shown here is derived from an EMBL/GenBank/DDBJ whole genome shotgun (WGS) entry which is preliminary data.</text>
</comment>
<dbReference type="SUPFAM" id="SSF54637">
    <property type="entry name" value="Thioesterase/thiol ester dehydrase-isomerase"/>
    <property type="match status" value="1"/>
</dbReference>
<accession>A0ABT2CTJ7</accession>
<dbReference type="RefSeq" id="WP_258810448.1">
    <property type="nucleotide sequence ID" value="NZ_JANUGU010000001.1"/>
</dbReference>
<keyword evidence="3" id="KW-1185">Reference proteome</keyword>
<organism evidence="2 3">
    <name type="scientific">Massilia terrae</name>
    <dbReference type="NCBI Taxonomy" id="1811224"/>
    <lineage>
        <taxon>Bacteria</taxon>
        <taxon>Pseudomonadati</taxon>
        <taxon>Pseudomonadota</taxon>
        <taxon>Betaproteobacteria</taxon>
        <taxon>Burkholderiales</taxon>
        <taxon>Oxalobacteraceae</taxon>
        <taxon>Telluria group</taxon>
        <taxon>Massilia</taxon>
    </lineage>
</organism>
<evidence type="ECO:0000313" key="3">
    <source>
        <dbReference type="Proteomes" id="UP001204621"/>
    </source>
</evidence>
<dbReference type="Gene3D" id="3.10.129.10">
    <property type="entry name" value="Hotdog Thioesterase"/>
    <property type="match status" value="1"/>
</dbReference>
<dbReference type="PANTHER" id="PTHR43841">
    <property type="entry name" value="3-HYDROXYACYL-THIOESTER DEHYDRATASE HTDX-RELATED"/>
    <property type="match status" value="1"/>
</dbReference>
<dbReference type="Proteomes" id="UP001204621">
    <property type="component" value="Unassembled WGS sequence"/>
</dbReference>
<feature type="domain" description="MaoC-like" evidence="1">
    <location>
        <begin position="173"/>
        <end position="251"/>
    </location>
</feature>
<reference evidence="2 3" key="1">
    <citation type="submission" date="2022-08" db="EMBL/GenBank/DDBJ databases">
        <title>Reclassification of Massilia species as members of the genera Telluria, Duganella, Pseudoduganella, Mokoshia gen. nov. and Zemynaea gen. nov. using orthogonal and non-orthogonal genome-based approaches.</title>
        <authorList>
            <person name="Bowman J.P."/>
        </authorList>
    </citation>
    <scope>NUCLEOTIDE SEQUENCE [LARGE SCALE GENOMIC DNA]</scope>
    <source>
        <strain evidence="2 3">JCM 31606</strain>
    </source>
</reference>
<evidence type="ECO:0000313" key="2">
    <source>
        <dbReference type="EMBL" id="MCS0657298.1"/>
    </source>
</evidence>